<dbReference type="AlphaFoldDB" id="A0A0N8KQH8"/>
<evidence type="ECO:0008006" key="3">
    <source>
        <dbReference type="Google" id="ProtNLM"/>
    </source>
</evidence>
<protein>
    <recommendedName>
        <fullName evidence="3">DUF2953 domain-containing protein</fullName>
    </recommendedName>
</protein>
<name>A0A0N8KQH8_9EURY</name>
<accession>A0A0N8KQH8</accession>
<organism evidence="1 2">
    <name type="scientific">Candidatus Methanoperedens nitratireducens</name>
    <dbReference type="NCBI Taxonomy" id="1392998"/>
    <lineage>
        <taxon>Archaea</taxon>
        <taxon>Methanobacteriati</taxon>
        <taxon>Methanobacteriota</taxon>
        <taxon>Stenosarchaea group</taxon>
        <taxon>Methanomicrobia</taxon>
        <taxon>Methanosarcinales</taxon>
        <taxon>ANME-2 cluster</taxon>
        <taxon>Candidatus Methanoperedentaceae</taxon>
        <taxon>Candidatus Methanoperedens</taxon>
    </lineage>
</organism>
<evidence type="ECO:0000313" key="1">
    <source>
        <dbReference type="EMBL" id="KPQ42178.1"/>
    </source>
</evidence>
<sequence>MIGAIIIILSVIAVAMLLSPMNISVNSARAGGKIDGFLSIGWIMFLFRYTLKDKKTEILVLGRRVAGGGLINKEKIPEPKETEKSTKVKKSRHLKDIFHLSGPLLRLFKDLIYSFRIKYLNIDITFGLEDPAYTGIITGFLHSIFFPLRAPLYSLYNQLES</sequence>
<dbReference type="EMBL" id="LKCM01000260">
    <property type="protein sequence ID" value="KPQ42178.1"/>
    <property type="molecule type" value="Genomic_DNA"/>
</dbReference>
<comment type="caution">
    <text evidence="1">The sequence shown here is derived from an EMBL/GenBank/DDBJ whole genome shotgun (WGS) entry which is preliminary data.</text>
</comment>
<dbReference type="InterPro" id="IPR021338">
    <property type="entry name" value="DUF2953"/>
</dbReference>
<evidence type="ECO:0000313" key="2">
    <source>
        <dbReference type="Proteomes" id="UP000050360"/>
    </source>
</evidence>
<dbReference type="Pfam" id="PF11167">
    <property type="entry name" value="DUF2953"/>
    <property type="match status" value="1"/>
</dbReference>
<dbReference type="Proteomes" id="UP000050360">
    <property type="component" value="Unassembled WGS sequence"/>
</dbReference>
<reference evidence="1 2" key="1">
    <citation type="submission" date="2015-09" db="EMBL/GenBank/DDBJ databases">
        <title>A metagenomics-based metabolic model of nitrate-dependent anaerobic oxidation of methane by Methanoperedens-like archaea.</title>
        <authorList>
            <person name="Arshad A."/>
            <person name="Speth D.R."/>
            <person name="De Graaf R.M."/>
            <person name="Op Den Camp H.J."/>
            <person name="Jetten M.S."/>
            <person name="Welte C.U."/>
        </authorList>
    </citation>
    <scope>NUCLEOTIDE SEQUENCE [LARGE SCALE GENOMIC DNA]</scope>
</reference>
<proteinExistence type="predicted"/>
<gene>
    <name evidence="1" type="ORF">MPEBLZ_03264</name>
</gene>